<dbReference type="EMBL" id="KV417542">
    <property type="protein sequence ID" value="KZP22140.1"/>
    <property type="molecule type" value="Genomic_DNA"/>
</dbReference>
<dbReference type="OrthoDB" id="2801457at2759"/>
<evidence type="ECO:0008006" key="3">
    <source>
        <dbReference type="Google" id="ProtNLM"/>
    </source>
</evidence>
<keyword evidence="2" id="KW-1185">Reference proteome</keyword>
<evidence type="ECO:0000313" key="1">
    <source>
        <dbReference type="EMBL" id="KZP22140.1"/>
    </source>
</evidence>
<dbReference type="Proteomes" id="UP000076532">
    <property type="component" value="Unassembled WGS sequence"/>
</dbReference>
<name>A0A166KQ22_9AGAM</name>
<organism evidence="1 2">
    <name type="scientific">Athelia psychrophila</name>
    <dbReference type="NCBI Taxonomy" id="1759441"/>
    <lineage>
        <taxon>Eukaryota</taxon>
        <taxon>Fungi</taxon>
        <taxon>Dikarya</taxon>
        <taxon>Basidiomycota</taxon>
        <taxon>Agaricomycotina</taxon>
        <taxon>Agaricomycetes</taxon>
        <taxon>Agaricomycetidae</taxon>
        <taxon>Atheliales</taxon>
        <taxon>Atheliaceae</taxon>
        <taxon>Athelia</taxon>
    </lineage>
</organism>
<dbReference type="STRING" id="436010.A0A166KQ22"/>
<protein>
    <recommendedName>
        <fullName evidence="3">F-box domain-containing protein</fullName>
    </recommendedName>
</protein>
<evidence type="ECO:0000313" key="2">
    <source>
        <dbReference type="Proteomes" id="UP000076532"/>
    </source>
</evidence>
<proteinExistence type="predicted"/>
<gene>
    <name evidence="1" type="ORF">FIBSPDRAFT_890706</name>
</gene>
<sequence length="294" mass="32935">MARWMDSQQSIKLSHVCAYWRSVALSSPFLWNDMQLPIPCYRDFGARAHPLPLSVSFDYAENGDEGHDNLHWLAENSSRMARLMFVSTGRWSHRIMQSVGWDLPILHDLVLDHSQIFHQHSDTPLNFPALRAMSLERSDLPFGPLPKLTEVYLSCFPHGSPNRRISKVISLIRDSPLLRALTVREPDSKGSGQAWLADYEGGDVVEMTHIERLDISGIGQGAIAQLFGAICIPASAPMIHAISNHPETLVFDHILNLAGTFYFEVLQVHDEKAGGKPHHHHLSAGLDICHVSVF</sequence>
<accession>A0A166KQ22</accession>
<dbReference type="AlphaFoldDB" id="A0A166KQ22"/>
<reference evidence="1 2" key="1">
    <citation type="journal article" date="2016" name="Mol. Biol. Evol.">
        <title>Comparative Genomics of Early-Diverging Mushroom-Forming Fungi Provides Insights into the Origins of Lignocellulose Decay Capabilities.</title>
        <authorList>
            <person name="Nagy L.G."/>
            <person name="Riley R."/>
            <person name="Tritt A."/>
            <person name="Adam C."/>
            <person name="Daum C."/>
            <person name="Floudas D."/>
            <person name="Sun H."/>
            <person name="Yadav J.S."/>
            <person name="Pangilinan J."/>
            <person name="Larsson K.H."/>
            <person name="Matsuura K."/>
            <person name="Barry K."/>
            <person name="Labutti K."/>
            <person name="Kuo R."/>
            <person name="Ohm R.A."/>
            <person name="Bhattacharya S.S."/>
            <person name="Shirouzu T."/>
            <person name="Yoshinaga Y."/>
            <person name="Martin F.M."/>
            <person name="Grigoriev I.V."/>
            <person name="Hibbett D.S."/>
        </authorList>
    </citation>
    <scope>NUCLEOTIDE SEQUENCE [LARGE SCALE GENOMIC DNA]</scope>
    <source>
        <strain evidence="1 2">CBS 109695</strain>
    </source>
</reference>